<accession>A0A0J1GUE6</accession>
<dbReference type="PATRIC" id="fig|1195763.3.peg.4208"/>
<dbReference type="GO" id="GO:0008080">
    <property type="term" value="F:N-acetyltransferase activity"/>
    <property type="evidence" value="ECO:0007669"/>
    <property type="project" value="InterPro"/>
</dbReference>
<dbReference type="RefSeq" id="WP_047880612.1">
    <property type="nucleotide sequence ID" value="NZ_LDOT01000034.1"/>
</dbReference>
<proteinExistence type="predicted"/>
<dbReference type="Proteomes" id="UP000036097">
    <property type="component" value="Unassembled WGS sequence"/>
</dbReference>
<keyword evidence="1 3" id="KW-0808">Transferase</keyword>
<feature type="domain" description="N-acetyltransferase" evidence="2">
    <location>
        <begin position="3"/>
        <end position="160"/>
    </location>
</feature>
<dbReference type="Gene3D" id="3.40.630.30">
    <property type="match status" value="1"/>
</dbReference>
<evidence type="ECO:0000256" key="1">
    <source>
        <dbReference type="ARBA" id="ARBA00022679"/>
    </source>
</evidence>
<evidence type="ECO:0000313" key="3">
    <source>
        <dbReference type="EMBL" id="KLV03343.1"/>
    </source>
</evidence>
<dbReference type="OrthoDB" id="5419426at2"/>
<name>A0A0J1GUE6_9GAMM</name>
<dbReference type="InterPro" id="IPR000182">
    <property type="entry name" value="GNAT_dom"/>
</dbReference>
<dbReference type="InterPro" id="IPR050769">
    <property type="entry name" value="NAT_camello-type"/>
</dbReference>
<comment type="caution">
    <text evidence="3">The sequence shown here is derived from an EMBL/GenBank/DDBJ whole genome shotgun (WGS) entry which is preliminary data.</text>
</comment>
<dbReference type="PROSITE" id="PS51186">
    <property type="entry name" value="GNAT"/>
    <property type="match status" value="1"/>
</dbReference>
<dbReference type="PANTHER" id="PTHR13947:SF37">
    <property type="entry name" value="LD18367P"/>
    <property type="match status" value="1"/>
</dbReference>
<evidence type="ECO:0000259" key="2">
    <source>
        <dbReference type="PROSITE" id="PS51186"/>
    </source>
</evidence>
<dbReference type="Pfam" id="PF00583">
    <property type="entry name" value="Acetyltransf_1"/>
    <property type="match status" value="1"/>
</dbReference>
<protein>
    <submittedName>
        <fullName evidence="3">Acetyltransferase</fullName>
    </submittedName>
</protein>
<sequence>MRVVIRPIKKEDDAIVCDIIKQVGAEYGAIGEGFGPSDPEVLCMSQHYGNFSRSQYLVALVEGKVVGGCGIASFSGSQSTCELKKLFILPEGRGLGLGRRLATQCLEFAKAEGFERCYLDTLKSMTSAIALYDALGFVHLDGPLLGTEHNGCDVWMLKEL</sequence>
<dbReference type="SUPFAM" id="SSF55729">
    <property type="entry name" value="Acyl-CoA N-acyltransferases (Nat)"/>
    <property type="match status" value="1"/>
</dbReference>
<keyword evidence="4" id="KW-1185">Reference proteome</keyword>
<evidence type="ECO:0000313" key="4">
    <source>
        <dbReference type="Proteomes" id="UP000036097"/>
    </source>
</evidence>
<organism evidence="3 4">
    <name type="scientific">Photobacterium aquae</name>
    <dbReference type="NCBI Taxonomy" id="1195763"/>
    <lineage>
        <taxon>Bacteria</taxon>
        <taxon>Pseudomonadati</taxon>
        <taxon>Pseudomonadota</taxon>
        <taxon>Gammaproteobacteria</taxon>
        <taxon>Vibrionales</taxon>
        <taxon>Vibrionaceae</taxon>
        <taxon>Photobacterium</taxon>
    </lineage>
</organism>
<dbReference type="InterPro" id="IPR016181">
    <property type="entry name" value="Acyl_CoA_acyltransferase"/>
</dbReference>
<dbReference type="EMBL" id="LDOT01000034">
    <property type="protein sequence ID" value="KLV03343.1"/>
    <property type="molecule type" value="Genomic_DNA"/>
</dbReference>
<reference evidence="3 4" key="1">
    <citation type="submission" date="2015-05" db="EMBL/GenBank/DDBJ databases">
        <title>Photobacterium galathea sp. nov.</title>
        <authorList>
            <person name="Machado H."/>
            <person name="Gram L."/>
        </authorList>
    </citation>
    <scope>NUCLEOTIDE SEQUENCE [LARGE SCALE GENOMIC DNA]</scope>
    <source>
        <strain evidence="3 4">CGMCC 1.12159</strain>
    </source>
</reference>
<gene>
    <name evidence="3" type="ORF">ABT56_19660</name>
</gene>
<dbReference type="AlphaFoldDB" id="A0A0J1GUE6"/>
<dbReference type="PANTHER" id="PTHR13947">
    <property type="entry name" value="GNAT FAMILY N-ACETYLTRANSFERASE"/>
    <property type="match status" value="1"/>
</dbReference>
<dbReference type="STRING" id="1195763.ABT56_19660"/>